<dbReference type="OrthoDB" id="9807974at2"/>
<dbReference type="Gene3D" id="1.20.58.110">
    <property type="entry name" value="Ribosomal protein S20"/>
    <property type="match status" value="1"/>
</dbReference>
<dbReference type="FunFam" id="1.20.58.110:FF:000001">
    <property type="entry name" value="30S ribosomal protein S20"/>
    <property type="match status" value="1"/>
</dbReference>
<gene>
    <name evidence="8" type="primary">rpsT</name>
    <name evidence="10" type="ORF">SAMN06296036_101166</name>
</gene>
<keyword evidence="3 8" id="KW-0699">rRNA-binding</keyword>
<dbReference type="AlphaFoldDB" id="A0A1Y6B3T5"/>
<dbReference type="GO" id="GO:0006412">
    <property type="term" value="P:translation"/>
    <property type="evidence" value="ECO:0007669"/>
    <property type="project" value="UniProtKB-UniRule"/>
</dbReference>
<evidence type="ECO:0000256" key="2">
    <source>
        <dbReference type="ARBA" id="ARBA00007634"/>
    </source>
</evidence>
<dbReference type="GO" id="GO:0070181">
    <property type="term" value="F:small ribosomal subunit rRNA binding"/>
    <property type="evidence" value="ECO:0007669"/>
    <property type="project" value="TreeGrafter"/>
</dbReference>
<keyword evidence="4 8" id="KW-0694">RNA-binding</keyword>
<evidence type="ECO:0000256" key="8">
    <source>
        <dbReference type="HAMAP-Rule" id="MF_00500"/>
    </source>
</evidence>
<evidence type="ECO:0000256" key="4">
    <source>
        <dbReference type="ARBA" id="ARBA00022884"/>
    </source>
</evidence>
<dbReference type="PANTHER" id="PTHR33398:SF1">
    <property type="entry name" value="SMALL RIBOSOMAL SUBUNIT PROTEIN BS20C"/>
    <property type="match status" value="1"/>
</dbReference>
<evidence type="ECO:0000256" key="9">
    <source>
        <dbReference type="SAM" id="MobiDB-lite"/>
    </source>
</evidence>
<comment type="similarity">
    <text evidence="2 8">Belongs to the bacterial ribosomal protein bS20 family.</text>
</comment>
<name>A0A1Y6B3T5_9BACT</name>
<feature type="compositionally biased region" description="Basic residues" evidence="9">
    <location>
        <begin position="1"/>
        <end position="11"/>
    </location>
</feature>
<organism evidence="10 11">
    <name type="scientific">Pseudobacteriovorax antillogorgiicola</name>
    <dbReference type="NCBI Taxonomy" id="1513793"/>
    <lineage>
        <taxon>Bacteria</taxon>
        <taxon>Pseudomonadati</taxon>
        <taxon>Bdellovibrionota</taxon>
        <taxon>Oligoflexia</taxon>
        <taxon>Oligoflexales</taxon>
        <taxon>Pseudobacteriovoracaceae</taxon>
        <taxon>Pseudobacteriovorax</taxon>
    </lineage>
</organism>
<evidence type="ECO:0000256" key="5">
    <source>
        <dbReference type="ARBA" id="ARBA00022980"/>
    </source>
</evidence>
<protein>
    <recommendedName>
        <fullName evidence="7 8">Small ribosomal subunit protein bS20</fullName>
    </recommendedName>
</protein>
<dbReference type="GO" id="GO:0005829">
    <property type="term" value="C:cytosol"/>
    <property type="evidence" value="ECO:0007669"/>
    <property type="project" value="TreeGrafter"/>
</dbReference>
<reference evidence="11" key="1">
    <citation type="submission" date="2017-04" db="EMBL/GenBank/DDBJ databases">
        <authorList>
            <person name="Varghese N."/>
            <person name="Submissions S."/>
        </authorList>
    </citation>
    <scope>NUCLEOTIDE SEQUENCE [LARGE SCALE GENOMIC DNA]</scope>
    <source>
        <strain evidence="11">RKEM611</strain>
    </source>
</reference>
<dbReference type="InterPro" id="IPR036510">
    <property type="entry name" value="Ribosomal_bS20_sf"/>
</dbReference>
<dbReference type="HAMAP" id="MF_00500">
    <property type="entry name" value="Ribosomal_bS20"/>
    <property type="match status" value="1"/>
</dbReference>
<comment type="function">
    <text evidence="1 8">Binds directly to 16S ribosomal RNA.</text>
</comment>
<accession>A0A1Y6B3T5</accession>
<dbReference type="Pfam" id="PF01649">
    <property type="entry name" value="Ribosomal_S20p"/>
    <property type="match status" value="1"/>
</dbReference>
<keyword evidence="6 8" id="KW-0687">Ribonucleoprotein</keyword>
<keyword evidence="5 8" id="KW-0689">Ribosomal protein</keyword>
<dbReference type="InterPro" id="IPR002583">
    <property type="entry name" value="Ribosomal_bS20"/>
</dbReference>
<evidence type="ECO:0000256" key="7">
    <source>
        <dbReference type="ARBA" id="ARBA00035136"/>
    </source>
</evidence>
<dbReference type="Proteomes" id="UP000192907">
    <property type="component" value="Unassembled WGS sequence"/>
</dbReference>
<evidence type="ECO:0000313" key="10">
    <source>
        <dbReference type="EMBL" id="SME88586.1"/>
    </source>
</evidence>
<feature type="region of interest" description="Disordered" evidence="9">
    <location>
        <begin position="1"/>
        <end position="23"/>
    </location>
</feature>
<dbReference type="NCBIfam" id="TIGR00029">
    <property type="entry name" value="S20"/>
    <property type="match status" value="1"/>
</dbReference>
<dbReference type="STRING" id="1513793.SAMN06296036_101166"/>
<evidence type="ECO:0000313" key="11">
    <source>
        <dbReference type="Proteomes" id="UP000192907"/>
    </source>
</evidence>
<evidence type="ECO:0000256" key="3">
    <source>
        <dbReference type="ARBA" id="ARBA00022730"/>
    </source>
</evidence>
<evidence type="ECO:0000256" key="1">
    <source>
        <dbReference type="ARBA" id="ARBA00003134"/>
    </source>
</evidence>
<dbReference type="EMBL" id="FWZT01000001">
    <property type="protein sequence ID" value="SME88586.1"/>
    <property type="molecule type" value="Genomic_DNA"/>
</dbReference>
<evidence type="ECO:0000256" key="6">
    <source>
        <dbReference type="ARBA" id="ARBA00023274"/>
    </source>
</evidence>
<keyword evidence="11" id="KW-1185">Reference proteome</keyword>
<dbReference type="PANTHER" id="PTHR33398">
    <property type="entry name" value="30S RIBOSOMAL PROTEIN S20"/>
    <property type="match status" value="1"/>
</dbReference>
<dbReference type="GO" id="GO:0003735">
    <property type="term" value="F:structural constituent of ribosome"/>
    <property type="evidence" value="ECO:0007669"/>
    <property type="project" value="InterPro"/>
</dbReference>
<proteinExistence type="inferred from homology"/>
<sequence length="99" mass="10916">MAHHKSAKKRIRSDAVKRDRNRSYLSSVRTAVKSFRNAAEGGEQGENVQKLFVAAQKALTKAASKGILHKNNASRKVARLSAVLNKAQKGEFKADVKKK</sequence>
<dbReference type="RefSeq" id="WP_132314702.1">
    <property type="nucleotide sequence ID" value="NZ_FWZT01000001.1"/>
</dbReference>
<dbReference type="SUPFAM" id="SSF46992">
    <property type="entry name" value="Ribosomal protein S20"/>
    <property type="match status" value="1"/>
</dbReference>
<feature type="compositionally biased region" description="Basic and acidic residues" evidence="9">
    <location>
        <begin position="12"/>
        <end position="22"/>
    </location>
</feature>
<dbReference type="GO" id="GO:0015935">
    <property type="term" value="C:small ribosomal subunit"/>
    <property type="evidence" value="ECO:0007669"/>
    <property type="project" value="TreeGrafter"/>
</dbReference>